<protein>
    <submittedName>
        <fullName evidence="1">Uncharacterized protein</fullName>
    </submittedName>
</protein>
<dbReference type="Proteomes" id="UP001369815">
    <property type="component" value="Unassembled WGS sequence"/>
</dbReference>
<reference evidence="1 2" key="1">
    <citation type="journal article" date="2024" name="Front Chem Biol">
        <title>Unveiling the potential of Daldinia eschscholtzii MFLUCC 19-0629 through bioactivity and bioinformatics studies for enhanced sustainable agriculture production.</title>
        <authorList>
            <person name="Brooks S."/>
            <person name="Weaver J.A."/>
            <person name="Klomchit A."/>
            <person name="Alharthi S.A."/>
            <person name="Onlamun T."/>
            <person name="Nurani R."/>
            <person name="Vong T.K."/>
            <person name="Alberti F."/>
            <person name="Greco C."/>
        </authorList>
    </citation>
    <scope>NUCLEOTIDE SEQUENCE [LARGE SCALE GENOMIC DNA]</scope>
    <source>
        <strain evidence="1">MFLUCC 19-0629</strain>
    </source>
</reference>
<accession>A0AAX6MXK5</accession>
<name>A0AAX6MXK5_9PEZI</name>
<dbReference type="AlphaFoldDB" id="A0AAX6MXK5"/>
<gene>
    <name evidence="1" type="ORF">Daesc_002422</name>
</gene>
<comment type="caution">
    <text evidence="1">The sequence shown here is derived from an EMBL/GenBank/DDBJ whole genome shotgun (WGS) entry which is preliminary data.</text>
</comment>
<proteinExistence type="predicted"/>
<evidence type="ECO:0000313" key="1">
    <source>
        <dbReference type="EMBL" id="KAK6957137.1"/>
    </source>
</evidence>
<evidence type="ECO:0000313" key="2">
    <source>
        <dbReference type="Proteomes" id="UP001369815"/>
    </source>
</evidence>
<sequence length="409" mass="46427">MDLMNSSFSPERCADLHNRLLAKSIEHIPVRQTERNLIARFLEAAPEFADIPSLPDLPLYRFLALLDTTPVSLGRVVDVLTPNIYQPDPTIFWSEPFEDEPSFVLLYGQHNSNPPIDGGIFLDIVSYKAVWHERDFLYFPPIDQWLPLETILRKLLDAWETGKFYWESSQASVAIRGWTQADLEEALTAWCQLLSSIELRVYSKTGKTPSRLEPLSSESLAAFKMSDFAVEFLATAQRPNFLFIAPGISTFTPESFLATYTAEASGSTRQRHWLRDSTNKDWPTLILPGLDAVPQDVSRDQDQNISCFDQDWGFGKFTVNRQSGLYLMSDMENSDIVRLITGSGLSNACEFRQRLAWGPPRDPKLAEVLRHWSSLVEDGTWSVDSNGVCTDHEWFSTNTLIAKIPPRLD</sequence>
<dbReference type="EMBL" id="JBANMG010000002">
    <property type="protein sequence ID" value="KAK6957137.1"/>
    <property type="molecule type" value="Genomic_DNA"/>
</dbReference>
<organism evidence="1 2">
    <name type="scientific">Daldinia eschscholtzii</name>
    <dbReference type="NCBI Taxonomy" id="292717"/>
    <lineage>
        <taxon>Eukaryota</taxon>
        <taxon>Fungi</taxon>
        <taxon>Dikarya</taxon>
        <taxon>Ascomycota</taxon>
        <taxon>Pezizomycotina</taxon>
        <taxon>Sordariomycetes</taxon>
        <taxon>Xylariomycetidae</taxon>
        <taxon>Xylariales</taxon>
        <taxon>Hypoxylaceae</taxon>
        <taxon>Daldinia</taxon>
    </lineage>
</organism>
<keyword evidence="2" id="KW-1185">Reference proteome</keyword>